<accession>A0A0C6FBK9</accession>
<reference evidence="4" key="2">
    <citation type="submission" date="2015-01" db="EMBL/GenBank/DDBJ databases">
        <title>Complete genome sequence of Methylobacterium aquaticum strain 22A.</title>
        <authorList>
            <person name="Tani A."/>
            <person name="Ogura Y."/>
            <person name="Hayashi T."/>
        </authorList>
    </citation>
    <scope>NUCLEOTIDE SEQUENCE [LARGE SCALE GENOMIC DNA]</scope>
    <source>
        <strain evidence="4">MA-22A</strain>
    </source>
</reference>
<keyword evidence="2" id="KW-0732">Signal</keyword>
<dbReference type="STRING" id="270351.Maq22A_c03885"/>
<sequence length="85" mass="8914">MTRGTSRLVLLAVLAASPVVAQVVDKPLADSPQRSRETAPNMPPAHETLPERVRPGDADTTGAVRPSAPAPDPKTTDGVLRPQRG</sequence>
<evidence type="ECO:0000313" key="3">
    <source>
        <dbReference type="EMBL" id="BAQ44207.1"/>
    </source>
</evidence>
<evidence type="ECO:0000256" key="2">
    <source>
        <dbReference type="SAM" id="SignalP"/>
    </source>
</evidence>
<proteinExistence type="predicted"/>
<gene>
    <name evidence="3" type="ORF">Maq22A_c03885</name>
</gene>
<reference evidence="3 4" key="1">
    <citation type="journal article" date="2015" name="Genome Announc.">
        <title>Complete Genome Sequence of Methylobacterium aquaticum Strain 22A, Isolated from Racomitrium japonicum Moss.</title>
        <authorList>
            <person name="Tani A."/>
            <person name="Ogura Y."/>
            <person name="Hayashi T."/>
            <person name="Kimbara K."/>
        </authorList>
    </citation>
    <scope>NUCLEOTIDE SEQUENCE [LARGE SCALE GENOMIC DNA]</scope>
    <source>
        <strain evidence="3 4">MA-22A</strain>
    </source>
</reference>
<evidence type="ECO:0000256" key="1">
    <source>
        <dbReference type="SAM" id="MobiDB-lite"/>
    </source>
</evidence>
<feature type="compositionally biased region" description="Basic and acidic residues" evidence="1">
    <location>
        <begin position="48"/>
        <end position="57"/>
    </location>
</feature>
<feature type="chain" id="PRO_5002199694" evidence="2">
    <location>
        <begin position="22"/>
        <end position="85"/>
    </location>
</feature>
<dbReference type="AlphaFoldDB" id="A0A0C6FBK9"/>
<dbReference type="KEGG" id="maqu:Maq22A_c03885"/>
<dbReference type="EMBL" id="AP014704">
    <property type="protein sequence ID" value="BAQ44207.1"/>
    <property type="molecule type" value="Genomic_DNA"/>
</dbReference>
<dbReference type="OrthoDB" id="7999179at2"/>
<dbReference type="PATRIC" id="fig|270351.10.peg.752"/>
<feature type="region of interest" description="Disordered" evidence="1">
    <location>
        <begin position="24"/>
        <end position="85"/>
    </location>
</feature>
<dbReference type="RefSeq" id="WP_060845760.1">
    <property type="nucleotide sequence ID" value="NZ_AP014704.1"/>
</dbReference>
<evidence type="ECO:0000313" key="4">
    <source>
        <dbReference type="Proteomes" id="UP000061432"/>
    </source>
</evidence>
<feature type="signal peptide" evidence="2">
    <location>
        <begin position="1"/>
        <end position="21"/>
    </location>
</feature>
<protein>
    <submittedName>
        <fullName evidence="3">Uncharacterized protein</fullName>
    </submittedName>
</protein>
<dbReference type="Proteomes" id="UP000061432">
    <property type="component" value="Chromosome"/>
</dbReference>
<name>A0A0C6FBK9_9HYPH</name>
<organism evidence="3 4">
    <name type="scientific">Methylobacterium aquaticum</name>
    <dbReference type="NCBI Taxonomy" id="270351"/>
    <lineage>
        <taxon>Bacteria</taxon>
        <taxon>Pseudomonadati</taxon>
        <taxon>Pseudomonadota</taxon>
        <taxon>Alphaproteobacteria</taxon>
        <taxon>Hyphomicrobiales</taxon>
        <taxon>Methylobacteriaceae</taxon>
        <taxon>Methylobacterium</taxon>
    </lineage>
</organism>